<dbReference type="InterPro" id="IPR000061">
    <property type="entry name" value="Surp"/>
</dbReference>
<dbReference type="PANTHER" id="PTHR23140:SF0">
    <property type="entry name" value="U2 SNRNP-ASSOCIATED SURP MOTIF-CONTAINING PROTEIN"/>
    <property type="match status" value="1"/>
</dbReference>
<dbReference type="InterPro" id="IPR012677">
    <property type="entry name" value="Nucleotide-bd_a/b_plait_sf"/>
</dbReference>
<evidence type="ECO:0000259" key="6">
    <source>
        <dbReference type="PROSITE" id="PS51391"/>
    </source>
</evidence>
<proteinExistence type="predicted"/>
<dbReference type="EMBL" id="OU892281">
    <property type="protein sequence ID" value="CAG9768945.1"/>
    <property type="molecule type" value="Genomic_DNA"/>
</dbReference>
<dbReference type="GO" id="GO:0003723">
    <property type="term" value="F:RNA binding"/>
    <property type="evidence" value="ECO:0007669"/>
    <property type="project" value="UniProtKB-UniRule"/>
</dbReference>
<dbReference type="InterPro" id="IPR035979">
    <property type="entry name" value="RBD_domain_sf"/>
</dbReference>
<dbReference type="Pfam" id="PF00076">
    <property type="entry name" value="RRM_1"/>
    <property type="match status" value="1"/>
</dbReference>
<feature type="compositionally biased region" description="Basic residues" evidence="3">
    <location>
        <begin position="633"/>
        <end position="643"/>
    </location>
</feature>
<dbReference type="Pfam" id="PF01805">
    <property type="entry name" value="Surp"/>
    <property type="match status" value="1"/>
</dbReference>
<feature type="domain" description="CID" evidence="6">
    <location>
        <begin position="384"/>
        <end position="520"/>
    </location>
</feature>
<evidence type="ECO:0008006" key="9">
    <source>
        <dbReference type="Google" id="ProtNLM"/>
    </source>
</evidence>
<name>A0A9N9MUI0_9CUCU</name>
<dbReference type="InterPro" id="IPR006569">
    <property type="entry name" value="CID_dom"/>
</dbReference>
<dbReference type="GO" id="GO:0005634">
    <property type="term" value="C:nucleus"/>
    <property type="evidence" value="ECO:0007669"/>
    <property type="project" value="TreeGrafter"/>
</dbReference>
<dbReference type="PROSITE" id="PS50128">
    <property type="entry name" value="SURP"/>
    <property type="match status" value="1"/>
</dbReference>
<dbReference type="PANTHER" id="PTHR23140">
    <property type="entry name" value="RNA PROCESSING PROTEIN LD23810P"/>
    <property type="match status" value="1"/>
</dbReference>
<dbReference type="Gene3D" id="1.25.40.90">
    <property type="match status" value="1"/>
</dbReference>
<feature type="domain" description="SURP motif" evidence="5">
    <location>
        <begin position="284"/>
        <end position="327"/>
    </location>
</feature>
<dbReference type="OrthoDB" id="377209at2759"/>
<evidence type="ECO:0000259" key="5">
    <source>
        <dbReference type="PROSITE" id="PS50128"/>
    </source>
</evidence>
<dbReference type="InterPro" id="IPR008942">
    <property type="entry name" value="ENTH_VHS"/>
</dbReference>
<dbReference type="SUPFAM" id="SSF109905">
    <property type="entry name" value="Surp module (SWAP domain)"/>
    <property type="match status" value="1"/>
</dbReference>
<dbReference type="GO" id="GO:0006396">
    <property type="term" value="P:RNA processing"/>
    <property type="evidence" value="ECO:0007669"/>
    <property type="project" value="InterPro"/>
</dbReference>
<dbReference type="Pfam" id="PF04818">
    <property type="entry name" value="CID"/>
    <property type="match status" value="1"/>
</dbReference>
<dbReference type="InterPro" id="IPR035967">
    <property type="entry name" value="SWAP/Surp_sf"/>
</dbReference>
<gene>
    <name evidence="7" type="ORF">CEUTPL_LOCUS9462</name>
</gene>
<dbReference type="PROSITE" id="PS51391">
    <property type="entry name" value="CID"/>
    <property type="match status" value="1"/>
</dbReference>
<evidence type="ECO:0000256" key="2">
    <source>
        <dbReference type="PROSITE-ProRule" id="PRU00176"/>
    </source>
</evidence>
<feature type="region of interest" description="Disordered" evidence="3">
    <location>
        <begin position="603"/>
        <end position="643"/>
    </location>
</feature>
<keyword evidence="1 2" id="KW-0694">RNA-binding</keyword>
<reference evidence="7" key="1">
    <citation type="submission" date="2022-01" db="EMBL/GenBank/DDBJ databases">
        <authorList>
            <person name="King R."/>
        </authorList>
    </citation>
    <scope>NUCLEOTIDE SEQUENCE</scope>
</reference>
<dbReference type="SMART" id="SM00648">
    <property type="entry name" value="SWAP"/>
    <property type="match status" value="1"/>
</dbReference>
<protein>
    <recommendedName>
        <fullName evidence="9">U2 snRNP-associated SURP motif-containing protein</fullName>
    </recommendedName>
</protein>
<sequence length="643" mass="73865">MSKQKKQLKEQEEAAHVFVDFVNSFEKTAPTSKTFVKSGILYGDKTQLASTKVQLYAPKPIVKSASKNAAIDYAKLLNHVDDNLIIKKKKNKVKSNLELLKEEIQQRQSEKNERERLKQEISNAGPPLSPFDEKDLNSTNLFISNLNARITEAHLVQDFGKFGPLASVKIMWPRGESGDEKFRRLNTNCGFVAYMSRKDAERALNHMKHRTDMKVGWGKSVELPKHPVYIPQDLLRMFLPPPQSGLPFNAQTDGETAEAKNFEDVLIESVVKVTVPLCKKTRILVNRMAEYVIKDGHLFEAMIMNREINNPDYQFLFDNKSANHIYYRWKLFSILQGDSTKQWNMNPFRMFKSGSIWLPPIAPNYEAGMPEELINKDKYDRQLLSENQSEHLVELIQNLNLSSSSIADAMVFCLQHEIAINDSLEIIFQSLCRSSTKPPSKVARFYLLYDILYNCSNKNLQIKFETIFDEFSRCFKDMKNDVDKLMFSSKVIKVVRQLQLFGHLSAELTKKFEDCFNQKPLDIGDSSSDADEPLDGANLRKRSLGNNNEECVITSNIEATQIKPEYFVPSKWNSLDAEEIESQSMSSSKLYFLEMDKTAANDQKEELLPCKKATSKKYKHSREDSSKSPTRYSRSHKSKKRKC</sequence>
<organism evidence="7 8">
    <name type="scientific">Ceutorhynchus assimilis</name>
    <name type="common">cabbage seed weevil</name>
    <dbReference type="NCBI Taxonomy" id="467358"/>
    <lineage>
        <taxon>Eukaryota</taxon>
        <taxon>Metazoa</taxon>
        <taxon>Ecdysozoa</taxon>
        <taxon>Arthropoda</taxon>
        <taxon>Hexapoda</taxon>
        <taxon>Insecta</taxon>
        <taxon>Pterygota</taxon>
        <taxon>Neoptera</taxon>
        <taxon>Endopterygota</taxon>
        <taxon>Coleoptera</taxon>
        <taxon>Polyphaga</taxon>
        <taxon>Cucujiformia</taxon>
        <taxon>Curculionidae</taxon>
        <taxon>Ceutorhynchinae</taxon>
        <taxon>Ceutorhynchus</taxon>
    </lineage>
</organism>
<feature type="compositionally biased region" description="Basic and acidic residues" evidence="3">
    <location>
        <begin position="107"/>
        <end position="119"/>
    </location>
</feature>
<dbReference type="AlphaFoldDB" id="A0A9N9MUI0"/>
<dbReference type="Gene3D" id="1.10.10.790">
    <property type="entry name" value="Surp module"/>
    <property type="match status" value="1"/>
</dbReference>
<evidence type="ECO:0000256" key="1">
    <source>
        <dbReference type="ARBA" id="ARBA00022884"/>
    </source>
</evidence>
<evidence type="ECO:0000313" key="8">
    <source>
        <dbReference type="Proteomes" id="UP001152799"/>
    </source>
</evidence>
<evidence type="ECO:0000256" key="3">
    <source>
        <dbReference type="SAM" id="MobiDB-lite"/>
    </source>
</evidence>
<dbReference type="InterPro" id="IPR000504">
    <property type="entry name" value="RRM_dom"/>
</dbReference>
<dbReference type="InterPro" id="IPR051485">
    <property type="entry name" value="SR-CTD_assoc_factor"/>
</dbReference>
<evidence type="ECO:0000313" key="7">
    <source>
        <dbReference type="EMBL" id="CAG9768945.1"/>
    </source>
</evidence>
<keyword evidence="8" id="KW-1185">Reference proteome</keyword>
<feature type="region of interest" description="Disordered" evidence="3">
    <location>
        <begin position="107"/>
        <end position="130"/>
    </location>
</feature>
<feature type="domain" description="RRM" evidence="4">
    <location>
        <begin position="139"/>
        <end position="220"/>
    </location>
</feature>
<dbReference type="SMART" id="SM00360">
    <property type="entry name" value="RRM"/>
    <property type="match status" value="1"/>
</dbReference>
<dbReference type="PROSITE" id="PS50102">
    <property type="entry name" value="RRM"/>
    <property type="match status" value="1"/>
</dbReference>
<dbReference type="Gene3D" id="3.30.70.330">
    <property type="match status" value="1"/>
</dbReference>
<evidence type="ECO:0000259" key="4">
    <source>
        <dbReference type="PROSITE" id="PS50102"/>
    </source>
</evidence>
<dbReference type="SUPFAM" id="SSF54928">
    <property type="entry name" value="RNA-binding domain, RBD"/>
    <property type="match status" value="1"/>
</dbReference>
<dbReference type="Proteomes" id="UP001152799">
    <property type="component" value="Chromosome 5"/>
</dbReference>
<accession>A0A9N9MUI0</accession>